<dbReference type="Pfam" id="PF09867">
    <property type="entry name" value="TagF_N"/>
    <property type="match status" value="1"/>
</dbReference>
<proteinExistence type="predicted"/>
<dbReference type="Proteomes" id="UP001161422">
    <property type="component" value="Unassembled WGS sequence"/>
</dbReference>
<protein>
    <submittedName>
        <fullName evidence="1">Uncharacterized protein</fullName>
    </submittedName>
</protein>
<keyword evidence="2" id="KW-1185">Reference proteome</keyword>
<name>A0AA37RY33_9GAMM</name>
<dbReference type="EMBL" id="BSNC01000005">
    <property type="protein sequence ID" value="GLP96832.1"/>
    <property type="molecule type" value="Genomic_DNA"/>
</dbReference>
<evidence type="ECO:0000313" key="1">
    <source>
        <dbReference type="EMBL" id="GLP96832.1"/>
    </source>
</evidence>
<accession>A0AA37RY33</accession>
<dbReference type="RefSeq" id="WP_095504146.1">
    <property type="nucleotide sequence ID" value="NZ_BSNC01000005.1"/>
</dbReference>
<sequence length="193" mass="21563">MVIGNLIYSGKLPAIGDYLTWLPAPLRGALEDQMDELATFEPEQGWVLYWAWQNDEIVMVGCVAASADSVGRRYPFLLGSMVDRPAIAVGEAVLITELAAFSQVYDVLQDVLVTSDFDELKRKLQTERLDFVENSRPWSDLLTAESTCYWQLIGAEDCLEADDEVGVNQLEPGRLLPSIGPLNRAAENLRRRL</sequence>
<reference evidence="1" key="1">
    <citation type="journal article" date="2014" name="Int. J. Syst. Evol. Microbiol.">
        <title>Complete genome sequence of Corynebacterium casei LMG S-19264T (=DSM 44701T), isolated from a smear-ripened cheese.</title>
        <authorList>
            <consortium name="US DOE Joint Genome Institute (JGI-PGF)"/>
            <person name="Walter F."/>
            <person name="Albersmeier A."/>
            <person name="Kalinowski J."/>
            <person name="Ruckert C."/>
        </authorList>
    </citation>
    <scope>NUCLEOTIDE SEQUENCE</scope>
    <source>
        <strain evidence="1">NBRC 101628</strain>
    </source>
</reference>
<dbReference type="InterPro" id="IPR017748">
    <property type="entry name" value="TagF"/>
</dbReference>
<comment type="caution">
    <text evidence="1">The sequence shown here is derived from an EMBL/GenBank/DDBJ whole genome shotgun (WGS) entry which is preliminary data.</text>
</comment>
<dbReference type="AlphaFoldDB" id="A0AA37RY33"/>
<gene>
    <name evidence="1" type="ORF">GCM10007895_21380</name>
</gene>
<evidence type="ECO:0000313" key="2">
    <source>
        <dbReference type="Proteomes" id="UP001161422"/>
    </source>
</evidence>
<organism evidence="1 2">
    <name type="scientific">Paraferrimonas sedimenticola</name>
    <dbReference type="NCBI Taxonomy" id="375674"/>
    <lineage>
        <taxon>Bacteria</taxon>
        <taxon>Pseudomonadati</taxon>
        <taxon>Pseudomonadota</taxon>
        <taxon>Gammaproteobacteria</taxon>
        <taxon>Alteromonadales</taxon>
        <taxon>Ferrimonadaceae</taxon>
        <taxon>Paraferrimonas</taxon>
    </lineage>
</organism>
<dbReference type="Gene3D" id="3.40.1730.10">
    <property type="entry name" value="pa0076 domain"/>
    <property type="match status" value="1"/>
</dbReference>
<reference evidence="1" key="2">
    <citation type="submission" date="2023-01" db="EMBL/GenBank/DDBJ databases">
        <title>Draft genome sequence of Paraferrimonas sedimenticola strain NBRC 101628.</title>
        <authorList>
            <person name="Sun Q."/>
            <person name="Mori K."/>
        </authorList>
    </citation>
    <scope>NUCLEOTIDE SEQUENCE</scope>
    <source>
        <strain evidence="1">NBRC 101628</strain>
    </source>
</reference>
<dbReference type="InterPro" id="IPR038225">
    <property type="entry name" value="TagF_sf"/>
</dbReference>